<dbReference type="AlphaFoldDB" id="D7UUD9"/>
<feature type="domain" description="Polysaccharide pyruvyl transferase" evidence="2">
    <location>
        <begin position="30"/>
        <end position="304"/>
    </location>
</feature>
<dbReference type="eggNOG" id="COG2327">
    <property type="taxonomic scope" value="Bacteria"/>
</dbReference>
<evidence type="ECO:0000313" key="4">
    <source>
        <dbReference type="Proteomes" id="UP000010119"/>
    </source>
</evidence>
<evidence type="ECO:0000256" key="1">
    <source>
        <dbReference type="SAM" id="Coils"/>
    </source>
</evidence>
<gene>
    <name evidence="3" type="ORF">HMPREF0556_10445</name>
</gene>
<proteinExistence type="predicted"/>
<accession>D7UUD9</accession>
<reference evidence="3" key="1">
    <citation type="submission" date="2010-06" db="EMBL/GenBank/DDBJ databases">
        <authorList>
            <person name="Muzny D."/>
            <person name="Qin X."/>
            <person name="Buhay C."/>
            <person name="Dugan-Rocha S."/>
            <person name="Ding Y."/>
            <person name="Chen G."/>
            <person name="Hawes A."/>
            <person name="Holder M."/>
            <person name="Jhangiani S."/>
            <person name="Johnson A."/>
            <person name="Khan Z."/>
            <person name="Li Z."/>
            <person name="Liu W."/>
            <person name="Liu X."/>
            <person name="Perez L."/>
            <person name="Shen H."/>
            <person name="Wang Q."/>
            <person name="Watt J."/>
            <person name="Xi L."/>
            <person name="Xin Y."/>
            <person name="Zhou J."/>
            <person name="Deng J."/>
            <person name="Jiang H."/>
            <person name="Liu Y."/>
            <person name="Qu J."/>
            <person name="Song X.-Z."/>
            <person name="Zhang L."/>
            <person name="Villasana D."/>
            <person name="Johnson A."/>
            <person name="Liu J."/>
            <person name="Liyanage D."/>
            <person name="Lorensuhewa L."/>
            <person name="Robinson T."/>
            <person name="Song A."/>
            <person name="Song B.-B."/>
            <person name="Dinh H."/>
            <person name="Thornton R."/>
            <person name="Coyle M."/>
            <person name="Francisco L."/>
            <person name="Jackson L."/>
            <person name="Javaid M."/>
            <person name="Korchina V."/>
            <person name="Kovar C."/>
            <person name="Mata R."/>
            <person name="Mathew T."/>
            <person name="Ngo R."/>
            <person name="Nguyen L."/>
            <person name="Nguyen N."/>
            <person name="Okwuonu G."/>
            <person name="Ongeri F."/>
            <person name="Pham C."/>
            <person name="Simmons D."/>
            <person name="Wilczek-Boney K."/>
            <person name="Hale W."/>
            <person name="Jakkamsetti A."/>
            <person name="Pham P."/>
            <person name="Ruth R."/>
            <person name="San Lucas F."/>
            <person name="Warren J."/>
            <person name="Zhang J."/>
            <person name="Zhao Z."/>
            <person name="Zhou C."/>
            <person name="Zhu D."/>
            <person name="Lee S."/>
            <person name="Bess C."/>
            <person name="Blankenburg K."/>
            <person name="Forbes L."/>
            <person name="Fu Q."/>
            <person name="Gubbala S."/>
            <person name="Hirani K."/>
            <person name="Jayaseelan J.C."/>
            <person name="Lara F."/>
            <person name="Munidasa M."/>
            <person name="Palculict T."/>
            <person name="Patil S."/>
            <person name="Pu L.-L."/>
            <person name="Saada N."/>
            <person name="Tang L."/>
            <person name="Weissenberger G."/>
            <person name="Zhu Y."/>
            <person name="Hemphill L."/>
            <person name="Shang Y."/>
            <person name="Youmans B."/>
            <person name="Ayvaz T."/>
            <person name="Ross M."/>
            <person name="Santibanez J."/>
            <person name="Aqrawi P."/>
            <person name="Gross S."/>
            <person name="Joshi V."/>
            <person name="Fowler G."/>
            <person name="Nazareth L."/>
            <person name="Reid J."/>
            <person name="Worley K."/>
            <person name="Petrosino J."/>
            <person name="Highlander S."/>
            <person name="Gibbs R."/>
        </authorList>
    </citation>
    <scope>NUCLEOTIDE SEQUENCE [LARGE SCALE GENOMIC DNA]</scope>
    <source>
        <strain evidence="3">DSM 20601</strain>
    </source>
</reference>
<dbReference type="Proteomes" id="UP000010119">
    <property type="component" value="Unassembled WGS sequence"/>
</dbReference>
<dbReference type="Pfam" id="PF04230">
    <property type="entry name" value="PS_pyruv_trans"/>
    <property type="match status" value="1"/>
</dbReference>
<dbReference type="EMBL" id="ACCR02000002">
    <property type="protein sequence ID" value="EFI85246.1"/>
    <property type="molecule type" value="Genomic_DNA"/>
</dbReference>
<keyword evidence="4" id="KW-1185">Reference proteome</keyword>
<protein>
    <recommendedName>
        <fullName evidence="2">Polysaccharide pyruvyl transferase domain-containing protein</fullName>
    </recommendedName>
</protein>
<evidence type="ECO:0000259" key="2">
    <source>
        <dbReference type="Pfam" id="PF04230"/>
    </source>
</evidence>
<organism evidence="3 4">
    <name type="scientific">Listeria grayi DSM 20601</name>
    <dbReference type="NCBI Taxonomy" id="525367"/>
    <lineage>
        <taxon>Bacteria</taxon>
        <taxon>Bacillati</taxon>
        <taxon>Bacillota</taxon>
        <taxon>Bacilli</taxon>
        <taxon>Bacillales</taxon>
        <taxon>Listeriaceae</taxon>
        <taxon>Listeria</taxon>
    </lineage>
</organism>
<keyword evidence="1" id="KW-0175">Coiled coil</keyword>
<sequence length="501" mass="56834">MKRFLIRSGISPLDLFDAPTIIARDAIGSNVGNLLYAYSIYRNLWTEDTEIIPDYYRIDPDDADHINETYDGYLIPLADAFRETFRRQLKQYTKLIKRLKIPVYIIGVGLRAPYEPDLKAGFPFDTDVKNFVKAVLEKTGQIGLRGEITSAYLTQLGFQAGVDHQVIGCPSMYTFGKNLTIKDITLNEHTKIFTNLAPIAPQPVVDFMRHGLQNYPDVTFIPQDIDELTLTYSGGTYLNGPSLGKELRNYPNNLESPEYRSGKVRFFLSAPSWIKAMKMADLSIGTRLHGNVAAAIAGTPGIIFPADARMRELSEFHGLTTYQADAIDENTTLSDILEQVDIHSPERKQAANFANFEAFLDKNQLSHIDFDSTEAAPLDKKLESVQLLPPVEPLVNCEKQEILQRLEANYPALKARNKTIQDRSAKTTKQLRKAKNELQTQKTEWESEKVELEAKLLRAKQVNQRLKAKLTAKNKKIRNQRVTLNRRSVKLALRIADQFRK</sequence>
<dbReference type="InterPro" id="IPR007345">
    <property type="entry name" value="Polysacch_pyruvyl_Trfase"/>
</dbReference>
<feature type="coiled-coil region" evidence="1">
    <location>
        <begin position="403"/>
        <end position="487"/>
    </location>
</feature>
<evidence type="ECO:0000313" key="3">
    <source>
        <dbReference type="EMBL" id="EFI85246.1"/>
    </source>
</evidence>
<comment type="caution">
    <text evidence="3">The sequence shown here is derived from an EMBL/GenBank/DDBJ whole genome shotgun (WGS) entry which is preliminary data.</text>
</comment>
<dbReference type="HOGENOM" id="CLU_037729_0_0_9"/>
<dbReference type="RefSeq" id="WP_003757080.1">
    <property type="nucleotide sequence ID" value="NZ_GL538352.1"/>
</dbReference>
<dbReference type="STRING" id="525367.HMPREF0556_10445"/>
<name>D7UUD9_LISGR</name>